<dbReference type="Pfam" id="PF22435">
    <property type="entry name" value="MRM3-like_sub_bind"/>
    <property type="match status" value="1"/>
</dbReference>
<dbReference type="GO" id="GO:0003723">
    <property type="term" value="F:RNA binding"/>
    <property type="evidence" value="ECO:0007669"/>
    <property type="project" value="InterPro"/>
</dbReference>
<dbReference type="SUPFAM" id="SSF75217">
    <property type="entry name" value="alpha/beta knot"/>
    <property type="match status" value="1"/>
</dbReference>
<evidence type="ECO:0000313" key="5">
    <source>
        <dbReference type="EMBL" id="NDW21656.1"/>
    </source>
</evidence>
<dbReference type="InterPro" id="IPR029026">
    <property type="entry name" value="tRNA_m1G_MTases_N"/>
</dbReference>
<keyword evidence="2 5" id="KW-0489">Methyltransferase</keyword>
<keyword evidence="3 5" id="KW-0808">Transferase</keyword>
<dbReference type="InterPro" id="IPR029028">
    <property type="entry name" value="Alpha/beta_knot_MTases"/>
</dbReference>
<dbReference type="InterPro" id="IPR029064">
    <property type="entry name" value="Ribosomal_eL30-like_sf"/>
</dbReference>
<protein>
    <submittedName>
        <fullName evidence="5">RNA methyltransferase</fullName>
    </submittedName>
</protein>
<dbReference type="SMART" id="SM00967">
    <property type="entry name" value="SpoU_sub_bind"/>
    <property type="match status" value="1"/>
</dbReference>
<dbReference type="InterPro" id="IPR051259">
    <property type="entry name" value="rRNA_Methyltransferase"/>
</dbReference>
<dbReference type="GO" id="GO:0032259">
    <property type="term" value="P:methylation"/>
    <property type="evidence" value="ECO:0007669"/>
    <property type="project" value="UniProtKB-KW"/>
</dbReference>
<dbReference type="Proteomes" id="UP000478837">
    <property type="component" value="Unassembled WGS sequence"/>
</dbReference>
<accession>A0A6L9MU10</accession>
<evidence type="ECO:0000256" key="1">
    <source>
        <dbReference type="ARBA" id="ARBA00007228"/>
    </source>
</evidence>
<evidence type="ECO:0000256" key="2">
    <source>
        <dbReference type="ARBA" id="ARBA00022603"/>
    </source>
</evidence>
<dbReference type="RefSeq" id="WP_163111610.1">
    <property type="nucleotide sequence ID" value="NZ_JAAAWP010000004.1"/>
</dbReference>
<feature type="domain" description="RNA 2-O ribose methyltransferase substrate binding" evidence="4">
    <location>
        <begin position="22"/>
        <end position="120"/>
    </location>
</feature>
<comment type="similarity">
    <text evidence="1">Belongs to the class IV-like SAM-binding methyltransferase superfamily. RNA methyltransferase TrmH family.</text>
</comment>
<dbReference type="SUPFAM" id="SSF55315">
    <property type="entry name" value="L30e-like"/>
    <property type="match status" value="1"/>
</dbReference>
<name>A0A6L9MU10_9ALTE</name>
<dbReference type="Gene3D" id="3.30.1330.30">
    <property type="match status" value="1"/>
</dbReference>
<dbReference type="Pfam" id="PF00588">
    <property type="entry name" value="SpoU_methylase"/>
    <property type="match status" value="1"/>
</dbReference>
<sequence>MKLSDVKKLHQKKYRTQFGFYLVEGEHLVLELLKAIRQDVNFNTISNETLSIYVTNEYEVWLEHALSQEAALESEQSKISPNERVPAVKVERLTSIQMQQLSDTKSPQGIIARVPLKTASSNKDINSVSDESANSQLNQQRYIYLYEVQDPGNLGTILRTLAWFGNFKLLLSPNSVDPFNSKVVRASMGAIFHVDMELNVALEDLASRFSQFAYLDMHGDEIKSHHFGNFQCYLFGNEARGVPTEEIARLNATAFTITGSGKIDSLNLASAVNICTYELSQ</sequence>
<dbReference type="PANTHER" id="PTHR43191">
    <property type="entry name" value="RRNA METHYLTRANSFERASE 3"/>
    <property type="match status" value="1"/>
</dbReference>
<dbReference type="AlphaFoldDB" id="A0A6L9MU10"/>
<dbReference type="InterPro" id="IPR001537">
    <property type="entry name" value="SpoU_MeTrfase"/>
</dbReference>
<keyword evidence="6" id="KW-1185">Reference proteome</keyword>
<organism evidence="5 6">
    <name type="scientific">Alteromonas hispanica</name>
    <dbReference type="NCBI Taxonomy" id="315421"/>
    <lineage>
        <taxon>Bacteria</taxon>
        <taxon>Pseudomonadati</taxon>
        <taxon>Pseudomonadota</taxon>
        <taxon>Gammaproteobacteria</taxon>
        <taxon>Alteromonadales</taxon>
        <taxon>Alteromonadaceae</taxon>
        <taxon>Alteromonas/Salinimonas group</taxon>
        <taxon>Alteromonas</taxon>
    </lineage>
</organism>
<reference evidence="5 6" key="1">
    <citation type="submission" date="2020-01" db="EMBL/GenBank/DDBJ databases">
        <title>Genomes of bacteria type strains.</title>
        <authorList>
            <person name="Chen J."/>
            <person name="Zhu S."/>
            <person name="Yang J."/>
        </authorList>
    </citation>
    <scope>NUCLEOTIDE SEQUENCE [LARGE SCALE GENOMIC DNA]</scope>
    <source>
        <strain evidence="5 6">LMG 22958</strain>
    </source>
</reference>
<dbReference type="GO" id="GO:0008173">
    <property type="term" value="F:RNA methyltransferase activity"/>
    <property type="evidence" value="ECO:0007669"/>
    <property type="project" value="InterPro"/>
</dbReference>
<dbReference type="EMBL" id="JAAAWP010000004">
    <property type="protein sequence ID" value="NDW21656.1"/>
    <property type="molecule type" value="Genomic_DNA"/>
</dbReference>
<comment type="caution">
    <text evidence="5">The sequence shown here is derived from an EMBL/GenBank/DDBJ whole genome shotgun (WGS) entry which is preliminary data.</text>
</comment>
<evidence type="ECO:0000259" key="4">
    <source>
        <dbReference type="SMART" id="SM00967"/>
    </source>
</evidence>
<dbReference type="InterPro" id="IPR053888">
    <property type="entry name" value="MRM3-like_sub_bind"/>
</dbReference>
<gene>
    <name evidence="5" type="ORF">GTW09_09015</name>
</gene>
<evidence type="ECO:0000256" key="3">
    <source>
        <dbReference type="ARBA" id="ARBA00022679"/>
    </source>
</evidence>
<dbReference type="GO" id="GO:0006396">
    <property type="term" value="P:RNA processing"/>
    <property type="evidence" value="ECO:0007669"/>
    <property type="project" value="InterPro"/>
</dbReference>
<dbReference type="Gene3D" id="3.40.1280.10">
    <property type="match status" value="1"/>
</dbReference>
<dbReference type="GO" id="GO:0005737">
    <property type="term" value="C:cytoplasm"/>
    <property type="evidence" value="ECO:0007669"/>
    <property type="project" value="UniProtKB-ARBA"/>
</dbReference>
<evidence type="ECO:0000313" key="6">
    <source>
        <dbReference type="Proteomes" id="UP000478837"/>
    </source>
</evidence>
<proteinExistence type="inferred from homology"/>
<dbReference type="InterPro" id="IPR013123">
    <property type="entry name" value="SpoU_subst-bd"/>
</dbReference>
<dbReference type="PANTHER" id="PTHR43191:SF2">
    <property type="entry name" value="RRNA METHYLTRANSFERASE 3, MITOCHONDRIAL"/>
    <property type="match status" value="1"/>
</dbReference>